<evidence type="ECO:0000256" key="1">
    <source>
        <dbReference type="ARBA" id="ARBA00006174"/>
    </source>
</evidence>
<evidence type="ECO:0000259" key="3">
    <source>
        <dbReference type="Pfam" id="PF03972"/>
    </source>
</evidence>
<dbReference type="PANTHER" id="PTHR16943:SF8">
    <property type="entry name" value="2-METHYLCITRATE DEHYDRATASE"/>
    <property type="match status" value="1"/>
</dbReference>
<dbReference type="EMBL" id="ML975171">
    <property type="protein sequence ID" value="KAF1809650.1"/>
    <property type="molecule type" value="Genomic_DNA"/>
</dbReference>
<evidence type="ECO:0000259" key="4">
    <source>
        <dbReference type="Pfam" id="PF19305"/>
    </source>
</evidence>
<evidence type="ECO:0000313" key="7">
    <source>
        <dbReference type="RefSeq" id="XP_033531281.1"/>
    </source>
</evidence>
<dbReference type="AlphaFoldDB" id="A0A6G1FV91"/>
<feature type="domain" description="MmgE/PrpD N-terminal" evidence="3">
    <location>
        <begin position="56"/>
        <end position="293"/>
    </location>
</feature>
<dbReference type="Proteomes" id="UP000504638">
    <property type="component" value="Unplaced"/>
</dbReference>
<dbReference type="InterPro" id="IPR045336">
    <property type="entry name" value="MmgE_PrpD_N"/>
</dbReference>
<dbReference type="Pfam" id="PF03972">
    <property type="entry name" value="MmgE_PrpD_N"/>
    <property type="match status" value="1"/>
</dbReference>
<gene>
    <name evidence="5 7" type="ORF">P152DRAFT_516584</name>
</gene>
<dbReference type="InterPro" id="IPR045337">
    <property type="entry name" value="MmgE_PrpD_C"/>
</dbReference>
<dbReference type="GeneID" id="54423526"/>
<evidence type="ECO:0000256" key="2">
    <source>
        <dbReference type="SAM" id="SignalP"/>
    </source>
</evidence>
<reference evidence="7" key="2">
    <citation type="submission" date="2020-04" db="EMBL/GenBank/DDBJ databases">
        <authorList>
            <consortium name="NCBI Genome Project"/>
        </authorList>
    </citation>
    <scope>NUCLEOTIDE SEQUENCE</scope>
    <source>
        <strain evidence="7">CBS 781.70</strain>
    </source>
</reference>
<evidence type="ECO:0000313" key="6">
    <source>
        <dbReference type="Proteomes" id="UP000504638"/>
    </source>
</evidence>
<dbReference type="InterPro" id="IPR042183">
    <property type="entry name" value="MmgE/PrpD_sf_1"/>
</dbReference>
<dbReference type="InterPro" id="IPR036148">
    <property type="entry name" value="MmgE/PrpD_sf"/>
</dbReference>
<dbReference type="Gene3D" id="3.30.1330.120">
    <property type="entry name" value="2-methylcitrate dehydratase PrpD"/>
    <property type="match status" value="1"/>
</dbReference>
<organism evidence="5">
    <name type="scientific">Eremomyces bilateralis CBS 781.70</name>
    <dbReference type="NCBI Taxonomy" id="1392243"/>
    <lineage>
        <taxon>Eukaryota</taxon>
        <taxon>Fungi</taxon>
        <taxon>Dikarya</taxon>
        <taxon>Ascomycota</taxon>
        <taxon>Pezizomycotina</taxon>
        <taxon>Dothideomycetes</taxon>
        <taxon>Dothideomycetes incertae sedis</taxon>
        <taxon>Eremomycetales</taxon>
        <taxon>Eremomycetaceae</taxon>
        <taxon>Eremomyces</taxon>
    </lineage>
</organism>
<keyword evidence="6" id="KW-1185">Reference proteome</keyword>
<keyword evidence="2" id="KW-0732">Signal</keyword>
<evidence type="ECO:0000313" key="5">
    <source>
        <dbReference type="EMBL" id="KAF1809650.1"/>
    </source>
</evidence>
<reference evidence="5 7" key="1">
    <citation type="submission" date="2020-01" db="EMBL/GenBank/DDBJ databases">
        <authorList>
            <consortium name="DOE Joint Genome Institute"/>
            <person name="Haridas S."/>
            <person name="Albert R."/>
            <person name="Binder M."/>
            <person name="Bloem J."/>
            <person name="Labutti K."/>
            <person name="Salamov A."/>
            <person name="Andreopoulos B."/>
            <person name="Baker S.E."/>
            <person name="Barry K."/>
            <person name="Bills G."/>
            <person name="Bluhm B.H."/>
            <person name="Cannon C."/>
            <person name="Castanera R."/>
            <person name="Culley D.E."/>
            <person name="Daum C."/>
            <person name="Ezra D."/>
            <person name="Gonzalez J.B."/>
            <person name="Henrissat B."/>
            <person name="Kuo A."/>
            <person name="Liang C."/>
            <person name="Lipzen A."/>
            <person name="Lutzoni F."/>
            <person name="Magnuson J."/>
            <person name="Mondo S."/>
            <person name="Nolan M."/>
            <person name="Ohm R."/>
            <person name="Pangilinan J."/>
            <person name="Park H.-J."/>
            <person name="Ramirez L."/>
            <person name="Alfaro M."/>
            <person name="Sun H."/>
            <person name="Tritt A."/>
            <person name="Yoshinaga Y."/>
            <person name="Zwiers L.-H."/>
            <person name="Turgeon B.G."/>
            <person name="Goodwin S.B."/>
            <person name="Spatafora J.W."/>
            <person name="Crous P.W."/>
            <person name="Grigoriev I.V."/>
        </authorList>
    </citation>
    <scope>NUCLEOTIDE SEQUENCE</scope>
    <source>
        <strain evidence="5 7">CBS 781.70</strain>
    </source>
</reference>
<accession>A0A6G1FV91</accession>
<sequence>MLFLRCVLVAFATRALAFSSPNHGLSESEAAGGGEYFSKFSTLVPRAPVTNLTSTLSKIIADSATVPVPDAWRILARSHILDTLASIVACRDLEPSTLARELALSLSGGRGRSAATILGTHEQASIVDAAFASAMAGHGAEINDFVPSAFVQPGPSVVSVALALAETRGLSGDAVLRAVIVGYEFTSRIPKALGINNLQNANIANHGIGPTFGAAAAAASLLRLSEEQISYMLGYCAQQASGTWQWLLDVEHIEKSFVFAGMGAKAGLSAALMAEAGFRGVENSFDSEKGFITSKKFTGGDENLESLLDFGNKTELSETGYKRYPVGGPTQPAVHGLLSLLPNITVTEVSKVVVEMPGAADSFRSANMPALNLKYLVAIILIDQRLDFVSAQSRERMLGDQEVQALMLKVEVVEDPSQEPPPGEARTESARVKVEETGGRRHEVYVPYVKGYPSHPMSKEEVDLKALELMEPHLGDKRARAVIATTNAIDRLPRIGELVKLISR</sequence>
<dbReference type="PANTHER" id="PTHR16943">
    <property type="entry name" value="2-METHYLCITRATE DEHYDRATASE-RELATED"/>
    <property type="match status" value="1"/>
</dbReference>
<dbReference type="GO" id="GO:0016829">
    <property type="term" value="F:lyase activity"/>
    <property type="evidence" value="ECO:0007669"/>
    <property type="project" value="InterPro"/>
</dbReference>
<dbReference type="Gene3D" id="1.10.4100.10">
    <property type="entry name" value="2-methylcitrate dehydratase PrpD"/>
    <property type="match status" value="1"/>
</dbReference>
<reference evidence="7" key="3">
    <citation type="submission" date="2025-04" db="UniProtKB">
        <authorList>
            <consortium name="RefSeq"/>
        </authorList>
    </citation>
    <scope>IDENTIFICATION</scope>
    <source>
        <strain evidence="7">CBS 781.70</strain>
    </source>
</reference>
<protein>
    <submittedName>
        <fullName evidence="5 7">MmgE/PrpD family protein</fullName>
    </submittedName>
</protein>
<name>A0A6G1FV91_9PEZI</name>
<dbReference type="OrthoDB" id="10267976at2759"/>
<feature type="signal peptide" evidence="2">
    <location>
        <begin position="1"/>
        <end position="17"/>
    </location>
</feature>
<comment type="similarity">
    <text evidence="1">Belongs to the PrpD family.</text>
</comment>
<feature type="chain" id="PRO_5044631617" evidence="2">
    <location>
        <begin position="18"/>
        <end position="504"/>
    </location>
</feature>
<dbReference type="InterPro" id="IPR042188">
    <property type="entry name" value="MmgE/PrpD_sf_2"/>
</dbReference>
<dbReference type="RefSeq" id="XP_033531281.1">
    <property type="nucleotide sequence ID" value="XM_033682956.1"/>
</dbReference>
<dbReference type="SUPFAM" id="SSF103378">
    <property type="entry name" value="2-methylcitrate dehydratase PrpD"/>
    <property type="match status" value="1"/>
</dbReference>
<proteinExistence type="inferred from homology"/>
<dbReference type="InterPro" id="IPR005656">
    <property type="entry name" value="MmgE_PrpD"/>
</dbReference>
<dbReference type="Pfam" id="PF19305">
    <property type="entry name" value="MmgE_PrpD_C"/>
    <property type="match status" value="1"/>
</dbReference>
<feature type="domain" description="MmgE/PrpD C-terminal" evidence="4">
    <location>
        <begin position="324"/>
        <end position="483"/>
    </location>
</feature>